<dbReference type="GO" id="GO:0140359">
    <property type="term" value="F:ABC-type transporter activity"/>
    <property type="evidence" value="ECO:0007669"/>
    <property type="project" value="InterPro"/>
</dbReference>
<keyword evidence="4" id="KW-1185">Reference proteome</keyword>
<dbReference type="InterPro" id="IPR003439">
    <property type="entry name" value="ABC_transporter-like_ATP-bd"/>
</dbReference>
<dbReference type="EMBL" id="AWWV01001486">
    <property type="protein sequence ID" value="OMP11195.1"/>
    <property type="molecule type" value="Genomic_DNA"/>
</dbReference>
<accession>A0A1R3KVU7</accession>
<feature type="domain" description="ABC transporter" evidence="2">
    <location>
        <begin position="43"/>
        <end position="137"/>
    </location>
</feature>
<dbReference type="Gramene" id="OMP11195">
    <property type="protein sequence ID" value="OMP11195"/>
    <property type="gene ID" value="CCACVL1_00630"/>
</dbReference>
<reference evidence="3 4" key="1">
    <citation type="submission" date="2013-09" db="EMBL/GenBank/DDBJ databases">
        <title>Corchorus capsularis genome sequencing.</title>
        <authorList>
            <person name="Alam M."/>
            <person name="Haque M.S."/>
            <person name="Islam M.S."/>
            <person name="Emdad E.M."/>
            <person name="Islam M.M."/>
            <person name="Ahmed B."/>
            <person name="Halim A."/>
            <person name="Hossen Q.M.M."/>
            <person name="Hossain M.Z."/>
            <person name="Ahmed R."/>
            <person name="Khan M.M."/>
            <person name="Islam R."/>
            <person name="Rashid M.M."/>
            <person name="Khan S.A."/>
            <person name="Rahman M.S."/>
            <person name="Alam M."/>
        </authorList>
    </citation>
    <scope>NUCLEOTIDE SEQUENCE [LARGE SCALE GENOMIC DNA]</scope>
    <source>
        <strain evidence="4">cv. CVL-1</strain>
        <tissue evidence="3">Whole seedling</tissue>
    </source>
</reference>
<proteinExistence type="inferred from homology"/>
<dbReference type="PANTHER" id="PTHR19229">
    <property type="entry name" value="ATP-BINDING CASSETTE TRANSPORTER SUBFAMILY A ABCA"/>
    <property type="match status" value="1"/>
</dbReference>
<dbReference type="GO" id="GO:0005524">
    <property type="term" value="F:ATP binding"/>
    <property type="evidence" value="ECO:0007669"/>
    <property type="project" value="InterPro"/>
</dbReference>
<sequence>MSGPAFEAISLEMKQQEIDSRCIQIKDLHKVYATKKGKCCAVNSLQLTLYENQILALLGHNGAGKSTTISMLVGLLPPTSGDALVFGKSILTDMDEIRQELGVCPQNDILFPELTVREHLEMFAVLKGVEEDTLESAVTEMVDEVSSS</sequence>
<gene>
    <name evidence="3" type="ORF">CCACVL1_00630</name>
</gene>
<evidence type="ECO:0000256" key="1">
    <source>
        <dbReference type="ARBA" id="ARBA00008526"/>
    </source>
</evidence>
<dbReference type="AlphaFoldDB" id="A0A1R3KVU7"/>
<dbReference type="OrthoDB" id="1679454at2759"/>
<dbReference type="Proteomes" id="UP000188268">
    <property type="component" value="Unassembled WGS sequence"/>
</dbReference>
<evidence type="ECO:0000259" key="2">
    <source>
        <dbReference type="Pfam" id="PF00005"/>
    </source>
</evidence>
<comment type="caution">
    <text evidence="3">The sequence shown here is derived from an EMBL/GenBank/DDBJ whole genome shotgun (WGS) entry which is preliminary data.</text>
</comment>
<evidence type="ECO:0000313" key="4">
    <source>
        <dbReference type="Proteomes" id="UP000188268"/>
    </source>
</evidence>
<dbReference type="SUPFAM" id="SSF52540">
    <property type="entry name" value="P-loop containing nucleoside triphosphate hydrolases"/>
    <property type="match status" value="1"/>
</dbReference>
<dbReference type="STRING" id="210143.A0A1R3KVU7"/>
<dbReference type="GO" id="GO:0016887">
    <property type="term" value="F:ATP hydrolysis activity"/>
    <property type="evidence" value="ECO:0007669"/>
    <property type="project" value="InterPro"/>
</dbReference>
<feature type="non-terminal residue" evidence="3">
    <location>
        <position position="148"/>
    </location>
</feature>
<dbReference type="InterPro" id="IPR027417">
    <property type="entry name" value="P-loop_NTPase"/>
</dbReference>
<dbReference type="InterPro" id="IPR026082">
    <property type="entry name" value="ABCA"/>
</dbReference>
<organism evidence="3 4">
    <name type="scientific">Corchorus capsularis</name>
    <name type="common">Jute</name>
    <dbReference type="NCBI Taxonomy" id="210143"/>
    <lineage>
        <taxon>Eukaryota</taxon>
        <taxon>Viridiplantae</taxon>
        <taxon>Streptophyta</taxon>
        <taxon>Embryophyta</taxon>
        <taxon>Tracheophyta</taxon>
        <taxon>Spermatophyta</taxon>
        <taxon>Magnoliopsida</taxon>
        <taxon>eudicotyledons</taxon>
        <taxon>Gunneridae</taxon>
        <taxon>Pentapetalae</taxon>
        <taxon>rosids</taxon>
        <taxon>malvids</taxon>
        <taxon>Malvales</taxon>
        <taxon>Malvaceae</taxon>
        <taxon>Grewioideae</taxon>
        <taxon>Apeibeae</taxon>
        <taxon>Corchorus</taxon>
    </lineage>
</organism>
<dbReference type="GO" id="GO:0016020">
    <property type="term" value="C:membrane"/>
    <property type="evidence" value="ECO:0007669"/>
    <property type="project" value="InterPro"/>
</dbReference>
<dbReference type="GO" id="GO:0005319">
    <property type="term" value="F:lipid transporter activity"/>
    <property type="evidence" value="ECO:0007669"/>
    <property type="project" value="TreeGrafter"/>
</dbReference>
<protein>
    <submittedName>
        <fullName evidence="3">ABC transporter A, ABCA</fullName>
    </submittedName>
</protein>
<name>A0A1R3KVU7_COCAP</name>
<dbReference type="Pfam" id="PF00005">
    <property type="entry name" value="ABC_tran"/>
    <property type="match status" value="1"/>
</dbReference>
<dbReference type="Gene3D" id="3.40.50.300">
    <property type="entry name" value="P-loop containing nucleotide triphosphate hydrolases"/>
    <property type="match status" value="1"/>
</dbReference>
<dbReference type="PANTHER" id="PTHR19229:SF267">
    <property type="entry name" value="ABC TRANSPORTER A FAMILY MEMBER 1"/>
    <property type="match status" value="1"/>
</dbReference>
<comment type="similarity">
    <text evidence="1">Belongs to the ABC transporter superfamily. ABCA family. CPR flippase (TC 3.A.1.211) subfamily.</text>
</comment>
<evidence type="ECO:0000313" key="3">
    <source>
        <dbReference type="EMBL" id="OMP11195.1"/>
    </source>
</evidence>